<gene>
    <name evidence="1" type="ORF">F5983_29920</name>
</gene>
<dbReference type="Proteomes" id="UP000326907">
    <property type="component" value="Unassembled WGS sequence"/>
</dbReference>
<evidence type="ECO:0008006" key="3">
    <source>
        <dbReference type="Google" id="ProtNLM"/>
    </source>
</evidence>
<evidence type="ECO:0000313" key="2">
    <source>
        <dbReference type="Proteomes" id="UP000326907"/>
    </source>
</evidence>
<dbReference type="EMBL" id="VYUA01000039">
    <property type="protein sequence ID" value="KAB2588896.1"/>
    <property type="molecule type" value="Genomic_DNA"/>
</dbReference>
<name>A0A5N5EDX1_9ACTN</name>
<dbReference type="AlphaFoldDB" id="A0A5N5EDX1"/>
<evidence type="ECO:0000313" key="1">
    <source>
        <dbReference type="EMBL" id="KAB2588896.1"/>
    </source>
</evidence>
<sequence length="190" mass="19876">MRRPVFRVRRAGLLAALLVLAWVPLVGCGVQETAVIDAGRPAVADLLPPREGRMLLFFYSPSGELLPVPRIVEAPWPVPTEGADGPDVRAAIAALLAGPDKAERRAGLRSAPSLPRSASAANRVVTDGPTVEVRVRLRVGRLPAPARDQLVCTAAFAAAAQGAVSVSLVGQDERLAPADCPVRPVPAPAR</sequence>
<protein>
    <recommendedName>
        <fullName evidence="3">GerMN domain-containing protein</fullName>
    </recommendedName>
</protein>
<organism evidence="1 2">
    <name type="scientific">Streptomyces arboris</name>
    <dbReference type="NCBI Taxonomy" id="2600619"/>
    <lineage>
        <taxon>Bacteria</taxon>
        <taxon>Bacillati</taxon>
        <taxon>Actinomycetota</taxon>
        <taxon>Actinomycetes</taxon>
        <taxon>Kitasatosporales</taxon>
        <taxon>Streptomycetaceae</taxon>
        <taxon>Streptomyces</taxon>
    </lineage>
</organism>
<comment type="caution">
    <text evidence="1">The sequence shown here is derived from an EMBL/GenBank/DDBJ whole genome shotgun (WGS) entry which is preliminary data.</text>
</comment>
<proteinExistence type="predicted"/>
<accession>A0A5N5EDX1</accession>
<keyword evidence="2" id="KW-1185">Reference proteome</keyword>
<reference evidence="1 2" key="1">
    <citation type="submission" date="2019-09" db="EMBL/GenBank/DDBJ databases">
        <authorList>
            <person name="Liu P."/>
        </authorList>
    </citation>
    <scope>NUCLEOTIDE SEQUENCE [LARGE SCALE GENOMIC DNA]</scope>
    <source>
        <strain evidence="1 2">TRM68085</strain>
    </source>
</reference>